<organism evidence="2 3">
    <name type="scientific">endosymbiont of Riftia pachyptila</name>
    <name type="common">vent Ph05</name>
    <dbReference type="NCBI Taxonomy" id="1048808"/>
    <lineage>
        <taxon>Bacteria</taxon>
        <taxon>Pseudomonadati</taxon>
        <taxon>Pseudomonadota</taxon>
        <taxon>Gammaproteobacteria</taxon>
        <taxon>sulfur-oxidizing symbionts</taxon>
    </lineage>
</organism>
<keyword evidence="3" id="KW-1185">Reference proteome</keyword>
<dbReference type="AlphaFoldDB" id="G2DDN6"/>
<accession>G2DDN6</accession>
<sequence>MTQARSASALISSERGAGCSPPTFPGGDKTMTIFINRVVLSLGCALILQAAATTAAEMSEQISHSGTRMMDDKGMMAHKQMQSEGMQGKMGETPMQAQGMHDQMGDKSMSGMQEQKMMSESPMGMSEKKGGM</sequence>
<dbReference type="EMBL" id="AFOC01000043">
    <property type="protein sequence ID" value="EGV51266.1"/>
    <property type="molecule type" value="Genomic_DNA"/>
</dbReference>
<feature type="region of interest" description="Disordered" evidence="1">
    <location>
        <begin position="76"/>
        <end position="108"/>
    </location>
</feature>
<feature type="region of interest" description="Disordered" evidence="1">
    <location>
        <begin position="1"/>
        <end position="25"/>
    </location>
</feature>
<evidence type="ECO:0000313" key="2">
    <source>
        <dbReference type="EMBL" id="EGV51266.1"/>
    </source>
</evidence>
<gene>
    <name evidence="2" type="ORF">Rifp1Sym_bp00130</name>
</gene>
<dbReference type="Proteomes" id="UP000004491">
    <property type="component" value="Unassembled WGS sequence"/>
</dbReference>
<evidence type="ECO:0008006" key="4">
    <source>
        <dbReference type="Google" id="ProtNLM"/>
    </source>
</evidence>
<evidence type="ECO:0000313" key="3">
    <source>
        <dbReference type="Proteomes" id="UP000004491"/>
    </source>
</evidence>
<reference evidence="2" key="1">
    <citation type="journal article" date="2011" name="ISME J.">
        <title>The endosymbionts of the deep-sea tubeworms Riftia pachyptila and Tevnia jerichonana share an identical physiology as revealed by proteogenomic analyses.</title>
        <authorList>
            <person name="Gardebrecht A."/>
            <person name="Markert S."/>
            <person name="Felbeck H."/>
            <person name="Thuermer A."/>
            <person name="Albrecht D."/>
            <person name="Wollherr A."/>
            <person name="Kabisch J."/>
            <person name="Lehmann R."/>
            <person name="Daniel R."/>
            <person name="Liesegang H."/>
            <person name="Hecker M."/>
            <person name="Sievert S.M."/>
            <person name="Schweder T."/>
        </authorList>
    </citation>
    <scope>NUCLEOTIDE SEQUENCE [LARGE SCALE GENOMIC DNA]</scope>
</reference>
<protein>
    <recommendedName>
        <fullName evidence="4">Pentapeptide MXKDX repeat protein</fullName>
    </recommendedName>
</protein>
<proteinExistence type="predicted"/>
<comment type="caution">
    <text evidence="2">The sequence shown here is derived from an EMBL/GenBank/DDBJ whole genome shotgun (WGS) entry which is preliminary data.</text>
</comment>
<name>G2DDN6_9GAMM</name>
<feature type="compositionally biased region" description="Polar residues" evidence="1">
    <location>
        <begin position="1"/>
        <end position="11"/>
    </location>
</feature>
<evidence type="ECO:0000256" key="1">
    <source>
        <dbReference type="SAM" id="MobiDB-lite"/>
    </source>
</evidence>